<proteinExistence type="predicted"/>
<evidence type="ECO:0000313" key="3">
    <source>
        <dbReference type="Proteomes" id="UP000813444"/>
    </source>
</evidence>
<feature type="transmembrane region" description="Helical" evidence="1">
    <location>
        <begin position="406"/>
        <end position="428"/>
    </location>
</feature>
<evidence type="ECO:0000256" key="1">
    <source>
        <dbReference type="SAM" id="Phobius"/>
    </source>
</evidence>
<sequence>MPDYFHIIRDDECREPHPAKGARGRWGEDYPTATLVAACTVLAIALSIQGFLIYVMVDGLNTDQAGFETNSTEFSLYKNTMAAECYLNDTIPIPGLCSSLSRHLVSESLEGRQTFLAKREYVWNDTQSTLNATWCQVLHCVQDFKVLPSQVLPFAYWSNRFASWSSGNSAAVTYLVTFTVYLRGRRNDRWRHCRGLKSLGVLDWITTLYAFVGAFGWWWISILRGWRNNTDASTASFAAWTVMWYQAYNLHYQPRSCALASLPRKMGKVIKGTAWLLVAAQCAATAYFVIDWDFAVRALAISSLVARESMPRQAYGCLESSIASAPGFSSCTPDYLCSPDKEWVLQRRDFQQDDGIFFGSIFPPLHFILSTLVIAGHYAFVLLRCLLTWDLRNIREQMRKQEEVPLYLMALVACLSLFFSIVNIVMVARNGGETGMDERYASVALNAECSVIHVGVSPWKHFLDIDSTWRDVWLAQAWMNG</sequence>
<keyword evidence="1" id="KW-0812">Transmembrane</keyword>
<gene>
    <name evidence="2" type="ORF">B0I35DRAFT_484655</name>
</gene>
<dbReference type="AlphaFoldDB" id="A0A8K0SEM7"/>
<organism evidence="2 3">
    <name type="scientific">Stachybotrys elegans</name>
    <dbReference type="NCBI Taxonomy" id="80388"/>
    <lineage>
        <taxon>Eukaryota</taxon>
        <taxon>Fungi</taxon>
        <taxon>Dikarya</taxon>
        <taxon>Ascomycota</taxon>
        <taxon>Pezizomycotina</taxon>
        <taxon>Sordariomycetes</taxon>
        <taxon>Hypocreomycetidae</taxon>
        <taxon>Hypocreales</taxon>
        <taxon>Stachybotryaceae</taxon>
        <taxon>Stachybotrys</taxon>
    </lineage>
</organism>
<accession>A0A8K0SEM7</accession>
<keyword evidence="1" id="KW-0472">Membrane</keyword>
<evidence type="ECO:0000313" key="2">
    <source>
        <dbReference type="EMBL" id="KAH7304176.1"/>
    </source>
</evidence>
<dbReference type="EMBL" id="JAGPNK010000025">
    <property type="protein sequence ID" value="KAH7304176.1"/>
    <property type="molecule type" value="Genomic_DNA"/>
</dbReference>
<feature type="transmembrane region" description="Helical" evidence="1">
    <location>
        <begin position="161"/>
        <end position="181"/>
    </location>
</feature>
<feature type="transmembrane region" description="Helical" evidence="1">
    <location>
        <begin position="33"/>
        <end position="57"/>
    </location>
</feature>
<feature type="transmembrane region" description="Helical" evidence="1">
    <location>
        <begin position="201"/>
        <end position="220"/>
    </location>
</feature>
<reference evidence="2" key="1">
    <citation type="journal article" date="2021" name="Nat. Commun.">
        <title>Genetic determinants of endophytism in the Arabidopsis root mycobiome.</title>
        <authorList>
            <person name="Mesny F."/>
            <person name="Miyauchi S."/>
            <person name="Thiergart T."/>
            <person name="Pickel B."/>
            <person name="Atanasova L."/>
            <person name="Karlsson M."/>
            <person name="Huettel B."/>
            <person name="Barry K.W."/>
            <person name="Haridas S."/>
            <person name="Chen C."/>
            <person name="Bauer D."/>
            <person name="Andreopoulos W."/>
            <person name="Pangilinan J."/>
            <person name="LaButti K."/>
            <person name="Riley R."/>
            <person name="Lipzen A."/>
            <person name="Clum A."/>
            <person name="Drula E."/>
            <person name="Henrissat B."/>
            <person name="Kohler A."/>
            <person name="Grigoriev I.V."/>
            <person name="Martin F.M."/>
            <person name="Hacquard S."/>
        </authorList>
    </citation>
    <scope>NUCLEOTIDE SEQUENCE</scope>
    <source>
        <strain evidence="2">MPI-CAGE-CH-0235</strain>
    </source>
</reference>
<name>A0A8K0SEM7_9HYPO</name>
<comment type="caution">
    <text evidence="2">The sequence shown here is derived from an EMBL/GenBank/DDBJ whole genome shotgun (WGS) entry which is preliminary data.</text>
</comment>
<feature type="transmembrane region" description="Helical" evidence="1">
    <location>
        <begin position="269"/>
        <end position="290"/>
    </location>
</feature>
<protein>
    <submittedName>
        <fullName evidence="2">Uncharacterized protein</fullName>
    </submittedName>
</protein>
<dbReference type="Proteomes" id="UP000813444">
    <property type="component" value="Unassembled WGS sequence"/>
</dbReference>
<feature type="transmembrane region" description="Helical" evidence="1">
    <location>
        <begin position="367"/>
        <end position="386"/>
    </location>
</feature>
<feature type="transmembrane region" description="Helical" evidence="1">
    <location>
        <begin position="232"/>
        <end position="248"/>
    </location>
</feature>
<dbReference type="OrthoDB" id="5429468at2759"/>
<keyword evidence="3" id="KW-1185">Reference proteome</keyword>
<keyword evidence="1" id="KW-1133">Transmembrane helix</keyword>